<organism evidence="1 2">
    <name type="scientific">Dreissena polymorpha</name>
    <name type="common">Zebra mussel</name>
    <name type="synonym">Mytilus polymorpha</name>
    <dbReference type="NCBI Taxonomy" id="45954"/>
    <lineage>
        <taxon>Eukaryota</taxon>
        <taxon>Metazoa</taxon>
        <taxon>Spiralia</taxon>
        <taxon>Lophotrochozoa</taxon>
        <taxon>Mollusca</taxon>
        <taxon>Bivalvia</taxon>
        <taxon>Autobranchia</taxon>
        <taxon>Heteroconchia</taxon>
        <taxon>Euheterodonta</taxon>
        <taxon>Imparidentia</taxon>
        <taxon>Neoheterodontei</taxon>
        <taxon>Myida</taxon>
        <taxon>Dreissenoidea</taxon>
        <taxon>Dreissenidae</taxon>
        <taxon>Dreissena</taxon>
    </lineage>
</organism>
<evidence type="ECO:0000313" key="1">
    <source>
        <dbReference type="EMBL" id="KAH3752213.1"/>
    </source>
</evidence>
<keyword evidence="2" id="KW-1185">Reference proteome</keyword>
<comment type="caution">
    <text evidence="1">The sequence shown here is derived from an EMBL/GenBank/DDBJ whole genome shotgun (WGS) entry which is preliminary data.</text>
</comment>
<reference evidence="1" key="2">
    <citation type="submission" date="2020-11" db="EMBL/GenBank/DDBJ databases">
        <authorList>
            <person name="McCartney M.A."/>
            <person name="Auch B."/>
            <person name="Kono T."/>
            <person name="Mallez S."/>
            <person name="Becker A."/>
            <person name="Gohl D.M."/>
            <person name="Silverstein K.A.T."/>
            <person name="Koren S."/>
            <person name="Bechman K.B."/>
            <person name="Herman A."/>
            <person name="Abrahante J.E."/>
            <person name="Garbe J."/>
        </authorList>
    </citation>
    <scope>NUCLEOTIDE SEQUENCE</scope>
    <source>
        <strain evidence="1">Duluth1</strain>
        <tissue evidence="1">Whole animal</tissue>
    </source>
</reference>
<dbReference type="EMBL" id="JAIWYP010000010">
    <property type="protein sequence ID" value="KAH3752213.1"/>
    <property type="molecule type" value="Genomic_DNA"/>
</dbReference>
<accession>A0A9D4I9R0</accession>
<name>A0A9D4I9R0_DREPO</name>
<gene>
    <name evidence="1" type="ORF">DPMN_186826</name>
</gene>
<proteinExistence type="predicted"/>
<sequence length="56" mass="6248">MDDGGYEFTELLNNVVHDMSDINVMAKFSPGLCDMLNAIATTCHNMQKVKYTPGCY</sequence>
<dbReference type="Proteomes" id="UP000828390">
    <property type="component" value="Unassembled WGS sequence"/>
</dbReference>
<evidence type="ECO:0000313" key="2">
    <source>
        <dbReference type="Proteomes" id="UP000828390"/>
    </source>
</evidence>
<protein>
    <submittedName>
        <fullName evidence="1">Uncharacterized protein</fullName>
    </submittedName>
</protein>
<reference evidence="1" key="1">
    <citation type="journal article" date="2019" name="bioRxiv">
        <title>The Genome of the Zebra Mussel, Dreissena polymorpha: A Resource for Invasive Species Research.</title>
        <authorList>
            <person name="McCartney M.A."/>
            <person name="Auch B."/>
            <person name="Kono T."/>
            <person name="Mallez S."/>
            <person name="Zhang Y."/>
            <person name="Obille A."/>
            <person name="Becker A."/>
            <person name="Abrahante J.E."/>
            <person name="Garbe J."/>
            <person name="Badalamenti J.P."/>
            <person name="Herman A."/>
            <person name="Mangelson H."/>
            <person name="Liachko I."/>
            <person name="Sullivan S."/>
            <person name="Sone E.D."/>
            <person name="Koren S."/>
            <person name="Silverstein K.A.T."/>
            <person name="Beckman K.B."/>
            <person name="Gohl D.M."/>
        </authorList>
    </citation>
    <scope>NUCLEOTIDE SEQUENCE</scope>
    <source>
        <strain evidence="1">Duluth1</strain>
        <tissue evidence="1">Whole animal</tissue>
    </source>
</reference>
<dbReference type="AlphaFoldDB" id="A0A9D4I9R0"/>